<evidence type="ECO:0000313" key="1">
    <source>
        <dbReference type="Proteomes" id="UP000515153"/>
    </source>
</evidence>
<proteinExistence type="predicted"/>
<organism evidence="1 2">
    <name type="scientific">Pyricularia grisea</name>
    <name type="common">Crabgrass-specific blast fungus</name>
    <name type="synonym">Magnaporthe grisea</name>
    <dbReference type="NCBI Taxonomy" id="148305"/>
    <lineage>
        <taxon>Eukaryota</taxon>
        <taxon>Fungi</taxon>
        <taxon>Dikarya</taxon>
        <taxon>Ascomycota</taxon>
        <taxon>Pezizomycotina</taxon>
        <taxon>Sordariomycetes</taxon>
        <taxon>Sordariomycetidae</taxon>
        <taxon>Magnaporthales</taxon>
        <taxon>Pyriculariaceae</taxon>
        <taxon>Pyricularia</taxon>
    </lineage>
</organism>
<gene>
    <name evidence="2" type="ORF">PgNI_02759</name>
</gene>
<reference evidence="2" key="2">
    <citation type="submission" date="2019-10" db="EMBL/GenBank/DDBJ databases">
        <authorList>
            <consortium name="NCBI Genome Project"/>
        </authorList>
    </citation>
    <scope>NUCLEOTIDE SEQUENCE</scope>
    <source>
        <strain evidence="2">NI907</strain>
    </source>
</reference>
<dbReference type="RefSeq" id="XP_030984991.1">
    <property type="nucleotide sequence ID" value="XM_031122816.1"/>
</dbReference>
<evidence type="ECO:0000313" key="2">
    <source>
        <dbReference type="RefSeq" id="XP_030984991.1"/>
    </source>
</evidence>
<sequence>MDNPNDHSIQATIVEKPGLEFQPVESATAEPGAPSELIWGHAPEKKAKRKRIPKRDMLWNDFQNSWRIDMSKYVEDRTRSIGNGLIDYANIFIHYCRVYVLADRYAVTRLMDLSFNKLHHALVGYDLSEPKLNGIVELLRWCYADAVPEKLRQLVAHYASCNAEMLWESEEFQELFEDYGNLGRAVIGSLLLKLD</sequence>
<dbReference type="Proteomes" id="UP000515153">
    <property type="component" value="Unplaced"/>
</dbReference>
<dbReference type="AlphaFoldDB" id="A0A6P8BCZ5"/>
<name>A0A6P8BCZ5_PYRGI</name>
<protein>
    <submittedName>
        <fullName evidence="2">Uncharacterized protein</fullName>
    </submittedName>
</protein>
<reference evidence="2" key="3">
    <citation type="submission" date="2025-08" db="UniProtKB">
        <authorList>
            <consortium name="RefSeq"/>
        </authorList>
    </citation>
    <scope>IDENTIFICATION</scope>
    <source>
        <strain evidence="2">NI907</strain>
    </source>
</reference>
<accession>A0A6P8BCZ5</accession>
<dbReference type="GeneID" id="41957727"/>
<reference evidence="2" key="1">
    <citation type="journal article" date="2019" name="Mol. Biol. Evol.">
        <title>Blast fungal genomes show frequent chromosomal changes, gene gains and losses, and effector gene turnover.</title>
        <authorList>
            <person name="Gomez Luciano L.B."/>
            <person name="Jason Tsai I."/>
            <person name="Chuma I."/>
            <person name="Tosa Y."/>
            <person name="Chen Y.H."/>
            <person name="Li J.Y."/>
            <person name="Li M.Y."/>
            <person name="Jade Lu M.Y."/>
            <person name="Nakayashiki H."/>
            <person name="Li W.H."/>
        </authorList>
    </citation>
    <scope>NUCLEOTIDE SEQUENCE</scope>
    <source>
        <strain evidence="2">NI907</strain>
    </source>
</reference>
<keyword evidence="1" id="KW-1185">Reference proteome</keyword>
<dbReference type="KEGG" id="pgri:PgNI_02759"/>